<proteinExistence type="predicted"/>
<dbReference type="RefSeq" id="WP_073137414.1">
    <property type="nucleotide sequence ID" value="NZ_FQZF01000024.1"/>
</dbReference>
<dbReference type="AlphaFoldDB" id="A0A1M6N3G1"/>
<keyword evidence="2" id="KW-1185">Reference proteome</keyword>
<dbReference type="Proteomes" id="UP000184387">
    <property type="component" value="Unassembled WGS sequence"/>
</dbReference>
<gene>
    <name evidence="1" type="ORF">SAMN02745194_03686</name>
</gene>
<evidence type="ECO:0000313" key="1">
    <source>
        <dbReference type="EMBL" id="SHJ90113.1"/>
    </source>
</evidence>
<name>A0A1M6N3G1_9PROT</name>
<accession>A0A1M6N3G1</accession>
<reference evidence="1 2" key="1">
    <citation type="submission" date="2016-11" db="EMBL/GenBank/DDBJ databases">
        <authorList>
            <person name="Jaros S."/>
            <person name="Januszkiewicz K."/>
            <person name="Wedrychowicz H."/>
        </authorList>
    </citation>
    <scope>NUCLEOTIDE SEQUENCE [LARGE SCALE GENOMIC DNA]</scope>
    <source>
        <strain evidence="1 2">DSM 14916</strain>
    </source>
</reference>
<organism evidence="1 2">
    <name type="scientific">Muricoccus roseus</name>
    <dbReference type="NCBI Taxonomy" id="198092"/>
    <lineage>
        <taxon>Bacteria</taxon>
        <taxon>Pseudomonadati</taxon>
        <taxon>Pseudomonadota</taxon>
        <taxon>Alphaproteobacteria</taxon>
        <taxon>Acetobacterales</taxon>
        <taxon>Roseomonadaceae</taxon>
        <taxon>Muricoccus</taxon>
    </lineage>
</organism>
<sequence>MAANLFFWRQEEQIGNFGDALAVLYIERLFGERCLFDMGSLHLVGSVITPNRLRQAKRHGHKPNDW</sequence>
<evidence type="ECO:0000313" key="2">
    <source>
        <dbReference type="Proteomes" id="UP000184387"/>
    </source>
</evidence>
<protein>
    <submittedName>
        <fullName evidence="1">Uncharacterized protein</fullName>
    </submittedName>
</protein>
<dbReference type="EMBL" id="FQZF01000024">
    <property type="protein sequence ID" value="SHJ90113.1"/>
    <property type="molecule type" value="Genomic_DNA"/>
</dbReference>